<evidence type="ECO:0000313" key="4">
    <source>
        <dbReference type="Proteomes" id="UP000027265"/>
    </source>
</evidence>
<gene>
    <name evidence="3" type="ORF">JAAARDRAFT_211221</name>
</gene>
<keyword evidence="2" id="KW-1133">Transmembrane helix</keyword>
<evidence type="ECO:0000256" key="1">
    <source>
        <dbReference type="SAM" id="MobiDB-lite"/>
    </source>
</evidence>
<reference evidence="4" key="1">
    <citation type="journal article" date="2014" name="Proc. Natl. Acad. Sci. U.S.A.">
        <title>Extensive sampling of basidiomycete genomes demonstrates inadequacy of the white-rot/brown-rot paradigm for wood decay fungi.</title>
        <authorList>
            <person name="Riley R."/>
            <person name="Salamov A.A."/>
            <person name="Brown D.W."/>
            <person name="Nagy L.G."/>
            <person name="Floudas D."/>
            <person name="Held B.W."/>
            <person name="Levasseur A."/>
            <person name="Lombard V."/>
            <person name="Morin E."/>
            <person name="Otillar R."/>
            <person name="Lindquist E.A."/>
            <person name="Sun H."/>
            <person name="LaButti K.M."/>
            <person name="Schmutz J."/>
            <person name="Jabbour D."/>
            <person name="Luo H."/>
            <person name="Baker S.E."/>
            <person name="Pisabarro A.G."/>
            <person name="Walton J.D."/>
            <person name="Blanchette R.A."/>
            <person name="Henrissat B."/>
            <person name="Martin F."/>
            <person name="Cullen D."/>
            <person name="Hibbett D.S."/>
            <person name="Grigoriev I.V."/>
        </authorList>
    </citation>
    <scope>NUCLEOTIDE SEQUENCE [LARGE SCALE GENOMIC DNA]</scope>
    <source>
        <strain evidence="4">MUCL 33604</strain>
    </source>
</reference>
<dbReference type="InParanoid" id="A0A067PJR1"/>
<protein>
    <submittedName>
        <fullName evidence="3">Uncharacterized protein</fullName>
    </submittedName>
</protein>
<dbReference type="Proteomes" id="UP000027265">
    <property type="component" value="Unassembled WGS sequence"/>
</dbReference>
<evidence type="ECO:0000256" key="2">
    <source>
        <dbReference type="SAM" id="Phobius"/>
    </source>
</evidence>
<feature type="region of interest" description="Disordered" evidence="1">
    <location>
        <begin position="1"/>
        <end position="30"/>
    </location>
</feature>
<evidence type="ECO:0000313" key="3">
    <source>
        <dbReference type="EMBL" id="KDQ51262.1"/>
    </source>
</evidence>
<organism evidence="3 4">
    <name type="scientific">Jaapia argillacea MUCL 33604</name>
    <dbReference type="NCBI Taxonomy" id="933084"/>
    <lineage>
        <taxon>Eukaryota</taxon>
        <taxon>Fungi</taxon>
        <taxon>Dikarya</taxon>
        <taxon>Basidiomycota</taxon>
        <taxon>Agaricomycotina</taxon>
        <taxon>Agaricomycetes</taxon>
        <taxon>Agaricomycetidae</taxon>
        <taxon>Jaapiales</taxon>
        <taxon>Jaapiaceae</taxon>
        <taxon>Jaapia</taxon>
    </lineage>
</organism>
<keyword evidence="4" id="KW-1185">Reference proteome</keyword>
<dbReference type="EMBL" id="KL197750">
    <property type="protein sequence ID" value="KDQ51262.1"/>
    <property type="molecule type" value="Genomic_DNA"/>
</dbReference>
<dbReference type="HOGENOM" id="CLU_080762_0_0_1"/>
<keyword evidence="2" id="KW-0472">Membrane</keyword>
<dbReference type="OrthoDB" id="3058001at2759"/>
<feature type="region of interest" description="Disordered" evidence="1">
    <location>
        <begin position="44"/>
        <end position="75"/>
    </location>
</feature>
<feature type="transmembrane region" description="Helical" evidence="2">
    <location>
        <begin position="85"/>
        <end position="103"/>
    </location>
</feature>
<proteinExistence type="predicted"/>
<sequence length="233" mass="26553">MAEERHQTHHVLPSSPSQDAPVHSYPPSCHRRPIIPVTQHEAEALGMPSEPSSVHDSLTPIHSPPVPSVSTAPEDNTRPRYRVSCYRLVSAIFLLGFGVPKAIAASKNEQVTATTLDWISGVSLSLFIMVAGWWEQDPPSRLRWFFDTDWTPRKPNWEVYRDATSNVLSEWKKTFPNFEIRTTLQIFVVVLGVWGYIARDSWVTKLGESHSSLEHIFLWYDRVSSTFDERDSP</sequence>
<name>A0A067PJR1_9AGAM</name>
<dbReference type="AlphaFoldDB" id="A0A067PJR1"/>
<keyword evidence="2" id="KW-0812">Transmembrane</keyword>
<feature type="transmembrane region" description="Helical" evidence="2">
    <location>
        <begin position="115"/>
        <end position="134"/>
    </location>
</feature>
<accession>A0A067PJR1</accession>